<dbReference type="PANTHER" id="PTHR45703:SF32">
    <property type="entry name" value="DYNEINS HEAVY CHAIN"/>
    <property type="match status" value="1"/>
</dbReference>
<dbReference type="Proteomes" id="UP000054498">
    <property type="component" value="Unassembled WGS sequence"/>
</dbReference>
<evidence type="ECO:0000256" key="8">
    <source>
        <dbReference type="ARBA" id="ARBA00023054"/>
    </source>
</evidence>
<dbReference type="OrthoDB" id="64868at2759"/>
<dbReference type="InterPro" id="IPR035699">
    <property type="entry name" value="AAA_6"/>
</dbReference>
<dbReference type="KEGG" id="mng:MNEG_16324"/>
<dbReference type="GO" id="GO:0045505">
    <property type="term" value="F:dynein intermediate chain binding"/>
    <property type="evidence" value="ECO:0007669"/>
    <property type="project" value="InterPro"/>
</dbReference>
<name>A0A0D2M865_9CHLO</name>
<evidence type="ECO:0000256" key="9">
    <source>
        <dbReference type="ARBA" id="ARBA00023069"/>
    </source>
</evidence>
<dbReference type="FunFam" id="1.10.8.710:FF:000001">
    <property type="entry name" value="Dynein axonemal heavy chain 2"/>
    <property type="match status" value="1"/>
</dbReference>
<keyword evidence="3" id="KW-0963">Cytoplasm</keyword>
<keyword evidence="14" id="KW-0282">Flagellum</keyword>
<proteinExistence type="predicted"/>
<dbReference type="InterPro" id="IPR027417">
    <property type="entry name" value="P-loop_NTPase"/>
</dbReference>
<evidence type="ECO:0000256" key="7">
    <source>
        <dbReference type="ARBA" id="ARBA00023017"/>
    </source>
</evidence>
<evidence type="ECO:0000256" key="11">
    <source>
        <dbReference type="ARBA" id="ARBA00023212"/>
    </source>
</evidence>
<dbReference type="GO" id="GO:0051959">
    <property type="term" value="F:dynein light intermediate chain binding"/>
    <property type="evidence" value="ECO:0007669"/>
    <property type="project" value="InterPro"/>
</dbReference>
<keyword evidence="6" id="KW-0067">ATP-binding</keyword>
<evidence type="ECO:0000256" key="12">
    <source>
        <dbReference type="ARBA" id="ARBA00023273"/>
    </source>
</evidence>
<dbReference type="RefSeq" id="XP_013890660.1">
    <property type="nucleotide sequence ID" value="XM_014035206.1"/>
</dbReference>
<organism evidence="14 15">
    <name type="scientific">Monoraphidium neglectum</name>
    <dbReference type="NCBI Taxonomy" id="145388"/>
    <lineage>
        <taxon>Eukaryota</taxon>
        <taxon>Viridiplantae</taxon>
        <taxon>Chlorophyta</taxon>
        <taxon>core chlorophytes</taxon>
        <taxon>Chlorophyceae</taxon>
        <taxon>CS clade</taxon>
        <taxon>Sphaeropleales</taxon>
        <taxon>Selenastraceae</taxon>
        <taxon>Monoraphidium</taxon>
    </lineage>
</organism>
<keyword evidence="7" id="KW-0243">Dynein</keyword>
<evidence type="ECO:0000256" key="6">
    <source>
        <dbReference type="ARBA" id="ARBA00022840"/>
    </source>
</evidence>
<evidence type="ECO:0000259" key="13">
    <source>
        <dbReference type="Pfam" id="PF12774"/>
    </source>
</evidence>
<evidence type="ECO:0000256" key="1">
    <source>
        <dbReference type="ARBA" id="ARBA00004138"/>
    </source>
</evidence>
<dbReference type="SUPFAM" id="SSF52540">
    <property type="entry name" value="P-loop containing nucleoside triphosphate hydrolases"/>
    <property type="match status" value="1"/>
</dbReference>
<dbReference type="GO" id="GO:0003774">
    <property type="term" value="F:cytoskeletal motor activity"/>
    <property type="evidence" value="ECO:0007669"/>
    <property type="project" value="UniProtKB-ARBA"/>
</dbReference>
<keyword evidence="9" id="KW-0969">Cilium</keyword>
<dbReference type="GO" id="GO:0005929">
    <property type="term" value="C:cilium"/>
    <property type="evidence" value="ECO:0007669"/>
    <property type="project" value="UniProtKB-SubCell"/>
</dbReference>
<gene>
    <name evidence="14" type="ORF">MNEG_16324</name>
</gene>
<dbReference type="InterPro" id="IPR043157">
    <property type="entry name" value="Dynein_AAA1S"/>
</dbReference>
<dbReference type="Gene3D" id="3.40.50.300">
    <property type="entry name" value="P-loop containing nucleotide triphosphate hydrolases"/>
    <property type="match status" value="1"/>
</dbReference>
<dbReference type="GO" id="GO:0005874">
    <property type="term" value="C:microtubule"/>
    <property type="evidence" value="ECO:0007669"/>
    <property type="project" value="UniProtKB-KW"/>
</dbReference>
<keyword evidence="8" id="KW-0175">Coiled coil</keyword>
<dbReference type="STRING" id="145388.A0A0D2M865"/>
<evidence type="ECO:0000256" key="4">
    <source>
        <dbReference type="ARBA" id="ARBA00022701"/>
    </source>
</evidence>
<dbReference type="GO" id="GO:0030286">
    <property type="term" value="C:dynein complex"/>
    <property type="evidence" value="ECO:0007669"/>
    <property type="project" value="UniProtKB-KW"/>
</dbReference>
<keyword evidence="11" id="KW-0206">Cytoskeleton</keyword>
<evidence type="ECO:0000256" key="10">
    <source>
        <dbReference type="ARBA" id="ARBA00023175"/>
    </source>
</evidence>
<reference evidence="14 15" key="1">
    <citation type="journal article" date="2013" name="BMC Genomics">
        <title>Reconstruction of the lipid metabolism for the microalga Monoraphidium neglectum from its genome sequence reveals characteristics suitable for biofuel production.</title>
        <authorList>
            <person name="Bogen C."/>
            <person name="Al-Dilaimi A."/>
            <person name="Albersmeier A."/>
            <person name="Wichmann J."/>
            <person name="Grundmann M."/>
            <person name="Rupp O."/>
            <person name="Lauersen K.J."/>
            <person name="Blifernez-Klassen O."/>
            <person name="Kalinowski J."/>
            <person name="Goesmann A."/>
            <person name="Mussgnug J.H."/>
            <person name="Kruse O."/>
        </authorList>
    </citation>
    <scope>NUCLEOTIDE SEQUENCE [LARGE SCALE GENOMIC DNA]</scope>
    <source>
        <strain evidence="14 15">SAG 48.87</strain>
    </source>
</reference>
<dbReference type="InterPro" id="IPR026983">
    <property type="entry name" value="DHC"/>
</dbReference>
<feature type="domain" description="Dynein heavy chain hydrolytic ATP-binding dynein motor region" evidence="13">
    <location>
        <begin position="1"/>
        <end position="220"/>
    </location>
</feature>
<dbReference type="Gene3D" id="1.10.8.710">
    <property type="match status" value="1"/>
</dbReference>
<dbReference type="GO" id="GO:0005524">
    <property type="term" value="F:ATP binding"/>
    <property type="evidence" value="ECO:0007669"/>
    <property type="project" value="UniProtKB-KW"/>
</dbReference>
<keyword evidence="10" id="KW-0505">Motor protein</keyword>
<accession>A0A0D2M865</accession>
<dbReference type="Pfam" id="PF12774">
    <property type="entry name" value="AAA_6"/>
    <property type="match status" value="1"/>
</dbReference>
<dbReference type="EMBL" id="KK106455">
    <property type="protein sequence ID" value="KIY91640.1"/>
    <property type="molecule type" value="Genomic_DNA"/>
</dbReference>
<comment type="subcellular location">
    <subcellularLocation>
        <location evidence="1">Cell projection</location>
        <location evidence="1">Cilium</location>
    </subcellularLocation>
    <subcellularLocation>
        <location evidence="2">Cytoplasm</location>
        <location evidence="2">Cytoskeleton</location>
    </subcellularLocation>
</comment>
<keyword evidence="4" id="KW-0493">Microtubule</keyword>
<sequence>MFSGLAQTGAWACLDEFNRIEVEVLSVVASQIAAVMQAVKEERKVFNFLGQDIRLIPTCGIFVTMNPGYAGRSELPDNLKALLRPVSMMVPDFVLIAEIMMFSEGFGAAKALARKMAAIMELSQQQLSKQDHYDYGLRSFVIPIARAAGVLKRADPEAPEEVILYRTMLDLIRPKLVFLDLPLFMALLSDLFPGVELPPPEGGLLGAAVEAELRDAGLQTSS</sequence>
<dbReference type="GO" id="GO:0007018">
    <property type="term" value="P:microtubule-based movement"/>
    <property type="evidence" value="ECO:0007669"/>
    <property type="project" value="InterPro"/>
</dbReference>
<evidence type="ECO:0000256" key="3">
    <source>
        <dbReference type="ARBA" id="ARBA00022490"/>
    </source>
</evidence>
<keyword evidence="12" id="KW-0966">Cell projection</keyword>
<keyword evidence="5" id="KW-0547">Nucleotide-binding</keyword>
<keyword evidence="15" id="KW-1185">Reference proteome</keyword>
<evidence type="ECO:0000256" key="2">
    <source>
        <dbReference type="ARBA" id="ARBA00004245"/>
    </source>
</evidence>
<dbReference type="AlphaFoldDB" id="A0A0D2M865"/>
<evidence type="ECO:0000313" key="15">
    <source>
        <dbReference type="Proteomes" id="UP000054498"/>
    </source>
</evidence>
<evidence type="ECO:0000256" key="5">
    <source>
        <dbReference type="ARBA" id="ARBA00022741"/>
    </source>
</evidence>
<evidence type="ECO:0000313" key="14">
    <source>
        <dbReference type="EMBL" id="KIY91640.1"/>
    </source>
</evidence>
<dbReference type="GeneID" id="25734072"/>
<protein>
    <submittedName>
        <fullName evidence="14">Dynein-1-beta heavy chain, flagellar inner arm I1 complex</fullName>
    </submittedName>
</protein>
<dbReference type="PANTHER" id="PTHR45703">
    <property type="entry name" value="DYNEIN HEAVY CHAIN"/>
    <property type="match status" value="1"/>
</dbReference>